<feature type="transmembrane region" description="Helical" evidence="2">
    <location>
        <begin position="992"/>
        <end position="1013"/>
    </location>
</feature>
<evidence type="ECO:0000313" key="5">
    <source>
        <dbReference type="Proteomes" id="UP000608530"/>
    </source>
</evidence>
<dbReference type="InterPro" id="IPR018702">
    <property type="entry name" value="DUF2207"/>
</dbReference>
<sequence>MRSEPPLPSPDFFDLAGSDPELLNSGRIPDPQPEHTPLFRWLARVLTAVEARLRARGDSSIRFGTGFGWALVALVGLFLLFGPVINKPLDFDEVIDAAEVSEVDWIARDATIDYAVTRDGDGGFAAQVSERYTAHFVNGSEPGIERAFVTEFQGHDSRFELHEATIDGTPAEVDVDRGATVTRVAISRADGADLEGEREIEISYEMHDLVATEADTATGAEVDRWSWPILGPSWPQATQGVEVSLTLAPELDEALVRPPHAYVGWLLLSGNEWLEPEEETAAGVRYSFSNDDTLPPHAELNVSASFAAGTFAQPPTTPLFWLQTWGPLIPLALLAVLLLFALAARRVVWADSAGEDWYLPRSEAPDGLSPVQAAQLLGKPRHAELVDELSRRPGTPASFGARRKPGRRFGRKRRSAPGNRASTGPARSAWLAAVARAGMRAGRIGTFASVARRRSAWSRRDAPVEQKLRWVPDSYVRDTFLFGSLAIMLLQWGLLRQLSHQVILTIVWWPALFVLASTVLALAAVWAVLRPRPLTRAGALAVQQLKGIDVWARATRLLDRGPVDDPLLPYAVLFERPGRAGRRIAEHAGREAGDRRLGRAWRTEHFVSLPAVLALLAAVAVLAGSIVTVSTRPAPYGETRFLTWPSTHEMPGAIWSQIEGFEIEAELTRDESGDARLEVLERDAVRFTPGGGSVPQLVREWPSERLGQDLGLEIESVRIDGAEVPFREIRGEQTRAMTTQLSTVLDGLSEVEIAYSLRSPVVEAPSGRDGVQQMRWAGVLGFWDDTYYADAADPFGDTASVRPLRVQLTVAPDVAAEIRSGGWIDYDGDLERVRYEDGNSFGPWTYEERVYDHRVEGLGSPAYDLRIGSETVGDDGSLTVTIDADAVESREAPEAGTGDETGEEEAFAVDPETNDWLGKHELSLSGDLGAVLNFDPGAFANVEEGAYERYRVEHRAPYAAVMGLTALLAAASIAVTVFALRLRRRAGASLATVSFAAIPIAGAAQVVLGSWAIMSMPGSNAEGGIALAFGTLMWAAVVVQATVVVRRRAGAAGGAAVRD</sequence>
<accession>A0A934UTP4</accession>
<keyword evidence="2" id="KW-1133">Transmembrane helix</keyword>
<evidence type="ECO:0000256" key="2">
    <source>
        <dbReference type="SAM" id="Phobius"/>
    </source>
</evidence>
<dbReference type="RefSeq" id="WP_200112789.1">
    <property type="nucleotide sequence ID" value="NZ_JAEHOH010000001.1"/>
</dbReference>
<feature type="transmembrane region" description="Helical" evidence="2">
    <location>
        <begin position="606"/>
        <end position="627"/>
    </location>
</feature>
<dbReference type="EMBL" id="JAEHOH010000001">
    <property type="protein sequence ID" value="MBK0417576.1"/>
    <property type="molecule type" value="Genomic_DNA"/>
</dbReference>
<feature type="transmembrane region" description="Helical" evidence="2">
    <location>
        <begin position="1025"/>
        <end position="1045"/>
    </location>
</feature>
<dbReference type="Proteomes" id="UP000608530">
    <property type="component" value="Unassembled WGS sequence"/>
</dbReference>
<protein>
    <submittedName>
        <fullName evidence="4">DUF2207 domain-containing protein</fullName>
    </submittedName>
</protein>
<dbReference type="Pfam" id="PF09972">
    <property type="entry name" value="DUF2207"/>
    <property type="match status" value="1"/>
</dbReference>
<keyword evidence="5" id="KW-1185">Reference proteome</keyword>
<feature type="transmembrane region" description="Helical" evidence="2">
    <location>
        <begin position="320"/>
        <end position="342"/>
    </location>
</feature>
<feature type="domain" description="DUF2207" evidence="3">
    <location>
        <begin position="109"/>
        <end position="249"/>
    </location>
</feature>
<proteinExistence type="predicted"/>
<evidence type="ECO:0000259" key="3">
    <source>
        <dbReference type="Pfam" id="PF09972"/>
    </source>
</evidence>
<comment type="caution">
    <text evidence="4">The sequence shown here is derived from an EMBL/GenBank/DDBJ whole genome shotgun (WGS) entry which is preliminary data.</text>
</comment>
<dbReference type="AlphaFoldDB" id="A0A934UTP4"/>
<feature type="transmembrane region" description="Helical" evidence="2">
    <location>
        <begin position="475"/>
        <end position="494"/>
    </location>
</feature>
<name>A0A934UTP4_9MICO</name>
<evidence type="ECO:0000313" key="4">
    <source>
        <dbReference type="EMBL" id="MBK0417576.1"/>
    </source>
</evidence>
<feature type="transmembrane region" description="Helical" evidence="2">
    <location>
        <begin position="61"/>
        <end position="81"/>
    </location>
</feature>
<reference evidence="4" key="1">
    <citation type="submission" date="2020-12" db="EMBL/GenBank/DDBJ databases">
        <title>Leucobacter sp. CAS1, isolated from Chromium sludge.</title>
        <authorList>
            <person name="Xu Z."/>
        </authorList>
    </citation>
    <scope>NUCLEOTIDE SEQUENCE</scope>
    <source>
        <strain evidence="4">CSA1</strain>
    </source>
</reference>
<feature type="transmembrane region" description="Helical" evidence="2">
    <location>
        <begin position="958"/>
        <end position="980"/>
    </location>
</feature>
<keyword evidence="2" id="KW-0812">Transmembrane</keyword>
<feature type="region of interest" description="Disordered" evidence="1">
    <location>
        <begin position="387"/>
        <end position="424"/>
    </location>
</feature>
<organism evidence="4 5">
    <name type="scientific">Leucobacter chromiisoli</name>
    <dbReference type="NCBI Taxonomy" id="2796471"/>
    <lineage>
        <taxon>Bacteria</taxon>
        <taxon>Bacillati</taxon>
        <taxon>Actinomycetota</taxon>
        <taxon>Actinomycetes</taxon>
        <taxon>Micrococcales</taxon>
        <taxon>Microbacteriaceae</taxon>
        <taxon>Leucobacter</taxon>
    </lineage>
</organism>
<evidence type="ECO:0000256" key="1">
    <source>
        <dbReference type="SAM" id="MobiDB-lite"/>
    </source>
</evidence>
<feature type="transmembrane region" description="Helical" evidence="2">
    <location>
        <begin position="506"/>
        <end position="529"/>
    </location>
</feature>
<keyword evidence="2" id="KW-0472">Membrane</keyword>
<feature type="compositionally biased region" description="Basic residues" evidence="1">
    <location>
        <begin position="401"/>
        <end position="415"/>
    </location>
</feature>
<gene>
    <name evidence="4" type="ORF">JD276_00800</name>
</gene>